<evidence type="ECO:0000313" key="1">
    <source>
        <dbReference type="Proteomes" id="UP000093561"/>
    </source>
</evidence>
<reference evidence="2" key="3">
    <citation type="submission" date="2024-02" db="UniProtKB">
        <authorList>
            <consortium name="WormBaseParasite"/>
        </authorList>
    </citation>
    <scope>IDENTIFICATION</scope>
    <source>
        <strain evidence="2">pt0022</strain>
    </source>
</reference>
<accession>A0AAF5RVA2</accession>
<dbReference type="Proteomes" id="UP000093561">
    <property type="component" value="Unassembled WGS sequence"/>
</dbReference>
<dbReference type="WBParaSite" id="mrna-Wban_05053">
    <property type="protein sequence ID" value="mrna-Wban_05053"/>
    <property type="gene ID" value="Wban_05053"/>
</dbReference>
<dbReference type="AlphaFoldDB" id="A0AAF5RVA2"/>
<name>A0AAF5RVA2_WUCBA</name>
<proteinExistence type="predicted"/>
<reference evidence="1" key="2">
    <citation type="journal article" date="2016" name="Mol. Ecol.">
        <title>Population genomics of the filarial nematode parasite Wuchereria bancrofti from mosquitoes.</title>
        <authorList>
            <person name="Small S.T."/>
            <person name="Reimer L.J."/>
            <person name="Tisch D.J."/>
            <person name="King C.L."/>
            <person name="Christensen B.M."/>
            <person name="Siba P.M."/>
            <person name="Kazura J.W."/>
            <person name="Serre D."/>
            <person name="Zimmerman P.A."/>
        </authorList>
    </citation>
    <scope>NUCLEOTIDE SEQUENCE</scope>
    <source>
        <strain evidence="1">pt0022</strain>
    </source>
</reference>
<evidence type="ECO:0000313" key="2">
    <source>
        <dbReference type="WBParaSite" id="mrna-Wban_05053"/>
    </source>
</evidence>
<organism evidence="1 2">
    <name type="scientific">Wuchereria bancrofti</name>
    <dbReference type="NCBI Taxonomy" id="6293"/>
    <lineage>
        <taxon>Eukaryota</taxon>
        <taxon>Metazoa</taxon>
        <taxon>Ecdysozoa</taxon>
        <taxon>Nematoda</taxon>
        <taxon>Chromadorea</taxon>
        <taxon>Rhabditida</taxon>
        <taxon>Spirurina</taxon>
        <taxon>Spiruromorpha</taxon>
        <taxon>Filarioidea</taxon>
        <taxon>Onchocercidae</taxon>
        <taxon>Wuchereria</taxon>
    </lineage>
</organism>
<sequence>MVSLNISTENALRRVIQKYKQNNITEAIAATLEDLRNFHYAALLEYPEYAEGSLGALFGLFFIRQNGFVNNDSTGMYGGKMIWYDGTLAKTDFSSFYDSSFNPRVNKSNCYRFMTWAIEDNDFKIVAFECNQKVAIYHYLIGFSYLIDLPQKITKYEYDWNKNIQLVMDKDLSYPKRCALGDHQWKRANGEIYCFSIVYKMSNHTEQLYSIDDTLCGIQRQRKHIAMYPAIFQDKNEYEFIVQKIQHDLKIDQPMFYRYHFVLFGLWYFRGAGYRWSDFSQNFNFEFIDPNFNPQLNISQCYRFLAIPFGNNKYAIPMECSMQLNVLSALCMYKTGFKNDGKVWYQSYSLSYVIFPEFI</sequence>
<reference evidence="1" key="1">
    <citation type="submission" date="2015-03" db="EMBL/GenBank/DDBJ databases">
        <title>Wuchereria bancrofti Genome Sequencing Papua New Guinea Strain.</title>
        <authorList>
            <person name="Small S.T."/>
            <person name="Serre D."/>
            <person name="Zimmerman P.A."/>
        </authorList>
    </citation>
    <scope>NUCLEOTIDE SEQUENCE [LARGE SCALE GENOMIC DNA]</scope>
    <source>
        <strain evidence="1">pt0022</strain>
    </source>
</reference>
<protein>
    <submittedName>
        <fullName evidence="2">Uncharacterized protein</fullName>
    </submittedName>
</protein>